<comment type="caution">
    <text evidence="1">The sequence shown here is derived from an EMBL/GenBank/DDBJ whole genome shotgun (WGS) entry which is preliminary data.</text>
</comment>
<organism evidence="1">
    <name type="scientific">marine sediment metagenome</name>
    <dbReference type="NCBI Taxonomy" id="412755"/>
    <lineage>
        <taxon>unclassified sequences</taxon>
        <taxon>metagenomes</taxon>
        <taxon>ecological metagenomes</taxon>
    </lineage>
</organism>
<accession>X1GAJ4</accession>
<evidence type="ECO:0000313" key="1">
    <source>
        <dbReference type="EMBL" id="GAH41850.1"/>
    </source>
</evidence>
<sequence>MFPFEDLQELARENYIDKKHELYPLRAQLNSFVNEVLAFLKDNHPVQLVIDGIKHNHSMNYQDIKDRTIQLIFEHSSGILGAIYNKKRVMIKNQDITNITTVIVGMFDDENIGNGMSFVVPFFINPPYISFEFN</sequence>
<protein>
    <submittedName>
        <fullName evidence="1">Uncharacterized protein</fullName>
    </submittedName>
</protein>
<dbReference type="EMBL" id="BARU01008483">
    <property type="protein sequence ID" value="GAH41850.1"/>
    <property type="molecule type" value="Genomic_DNA"/>
</dbReference>
<proteinExistence type="predicted"/>
<name>X1GAJ4_9ZZZZ</name>
<dbReference type="AlphaFoldDB" id="X1GAJ4"/>
<reference evidence="1" key="1">
    <citation type="journal article" date="2014" name="Front. Microbiol.">
        <title>High frequency of phylogenetically diverse reductive dehalogenase-homologous genes in deep subseafloor sedimentary metagenomes.</title>
        <authorList>
            <person name="Kawai M."/>
            <person name="Futagami T."/>
            <person name="Toyoda A."/>
            <person name="Takaki Y."/>
            <person name="Nishi S."/>
            <person name="Hori S."/>
            <person name="Arai W."/>
            <person name="Tsubouchi T."/>
            <person name="Morono Y."/>
            <person name="Uchiyama I."/>
            <person name="Ito T."/>
            <person name="Fujiyama A."/>
            <person name="Inagaki F."/>
            <person name="Takami H."/>
        </authorList>
    </citation>
    <scope>NUCLEOTIDE SEQUENCE</scope>
    <source>
        <strain evidence="1">Expedition CK06-06</strain>
    </source>
</reference>
<gene>
    <name evidence="1" type="ORF">S03H2_16586</name>
</gene>